<name>A0A9W9HT84_9EURO</name>
<sequence>MATENRLKTILKLLVVLISAKCEGMICATGTVLSLLRSYPALGDEPAQREQIPIRDFAVCLLPTRCEDDGLNSKGLDKTGKIDPDRTAMIRSRALVKPEVNPVMGLFNQLSSN</sequence>
<evidence type="ECO:0000313" key="2">
    <source>
        <dbReference type="Proteomes" id="UP001149163"/>
    </source>
</evidence>
<keyword evidence="2" id="KW-1185">Reference proteome</keyword>
<reference evidence="1" key="2">
    <citation type="journal article" date="2023" name="IMA Fungus">
        <title>Comparative genomic study of the Penicillium genus elucidates a diverse pangenome and 15 lateral gene transfer events.</title>
        <authorList>
            <person name="Petersen C."/>
            <person name="Sorensen T."/>
            <person name="Nielsen M.R."/>
            <person name="Sondergaard T.E."/>
            <person name="Sorensen J.L."/>
            <person name="Fitzpatrick D.A."/>
            <person name="Frisvad J.C."/>
            <person name="Nielsen K.L."/>
        </authorList>
    </citation>
    <scope>NUCLEOTIDE SEQUENCE</scope>
    <source>
        <strain evidence="1">IBT 26290</strain>
    </source>
</reference>
<dbReference type="RefSeq" id="XP_056539951.1">
    <property type="nucleotide sequence ID" value="XM_056690186.1"/>
</dbReference>
<reference evidence="1" key="1">
    <citation type="submission" date="2022-11" db="EMBL/GenBank/DDBJ databases">
        <authorList>
            <person name="Petersen C."/>
        </authorList>
    </citation>
    <scope>NUCLEOTIDE SEQUENCE</scope>
    <source>
        <strain evidence="1">IBT 26290</strain>
    </source>
</reference>
<dbReference type="EMBL" id="JAPQKN010000006">
    <property type="protein sequence ID" value="KAJ5156962.1"/>
    <property type="molecule type" value="Genomic_DNA"/>
</dbReference>
<evidence type="ECO:0000313" key="1">
    <source>
        <dbReference type="EMBL" id="KAJ5156962.1"/>
    </source>
</evidence>
<dbReference type="Proteomes" id="UP001149163">
    <property type="component" value="Unassembled WGS sequence"/>
</dbReference>
<gene>
    <name evidence="1" type="ORF">N7482_008062</name>
</gene>
<proteinExistence type="predicted"/>
<accession>A0A9W9HT84</accession>
<dbReference type="GeneID" id="81429362"/>
<organism evidence="1 2">
    <name type="scientific">Penicillium canariense</name>
    <dbReference type="NCBI Taxonomy" id="189055"/>
    <lineage>
        <taxon>Eukaryota</taxon>
        <taxon>Fungi</taxon>
        <taxon>Dikarya</taxon>
        <taxon>Ascomycota</taxon>
        <taxon>Pezizomycotina</taxon>
        <taxon>Eurotiomycetes</taxon>
        <taxon>Eurotiomycetidae</taxon>
        <taxon>Eurotiales</taxon>
        <taxon>Aspergillaceae</taxon>
        <taxon>Penicillium</taxon>
    </lineage>
</organism>
<dbReference type="AlphaFoldDB" id="A0A9W9HT84"/>
<comment type="caution">
    <text evidence="1">The sequence shown here is derived from an EMBL/GenBank/DDBJ whole genome shotgun (WGS) entry which is preliminary data.</text>
</comment>
<protein>
    <submittedName>
        <fullName evidence="1">Uncharacterized protein</fullName>
    </submittedName>
</protein>